<keyword evidence="3" id="KW-1134">Transmembrane beta strand</keyword>
<dbReference type="Proteomes" id="UP000588111">
    <property type="component" value="Unassembled WGS sequence"/>
</dbReference>
<keyword evidence="9" id="KW-1185">Reference proteome</keyword>
<keyword evidence="7" id="KW-0998">Cell outer membrane</keyword>
<dbReference type="PANTHER" id="PTHR35093">
    <property type="entry name" value="OUTER MEMBRANE PROTEIN NMB0088-RELATED"/>
    <property type="match status" value="1"/>
</dbReference>
<protein>
    <submittedName>
        <fullName evidence="8">Long-chain fatty acid transport protein</fullName>
    </submittedName>
</protein>
<comment type="caution">
    <text evidence="8">The sequence shown here is derived from an EMBL/GenBank/DDBJ whole genome shotgun (WGS) entry which is preliminary data.</text>
</comment>
<evidence type="ECO:0000313" key="8">
    <source>
        <dbReference type="EMBL" id="MBB3107330.1"/>
    </source>
</evidence>
<keyword evidence="5" id="KW-0732">Signal</keyword>
<dbReference type="GO" id="GO:0009279">
    <property type="term" value="C:cell outer membrane"/>
    <property type="evidence" value="ECO:0007669"/>
    <property type="project" value="UniProtKB-SubCell"/>
</dbReference>
<name>A0A839TE17_9GAMM</name>
<reference evidence="8 9" key="1">
    <citation type="submission" date="2020-08" db="EMBL/GenBank/DDBJ databases">
        <title>Genomic Encyclopedia of Type Strains, Phase III (KMG-III): the genomes of soil and plant-associated and newly described type strains.</title>
        <authorList>
            <person name="Whitman W."/>
        </authorList>
    </citation>
    <scope>NUCLEOTIDE SEQUENCE [LARGE SCALE GENOMIC DNA]</scope>
    <source>
        <strain evidence="8 9">CECT 5885</strain>
    </source>
</reference>
<sequence length="516" mass="55542">MKIESSILTSKDLVQSRLAKDCIASAEVTDIRHIRTKLFASYYIHGGYQVSQKFPISKLTLALITLSAASLTQAAGLDRSGQEIKGFFNPGTYAEVDFAYISTDITGHDNGYKDPQNAGASIGLSKNESDYVKGNAINNITDDPYTFMRYGVKTDVNENISVGLFYDEPWGAEVRHSGNNSFVANEDQLVAVPNPGKKEDESQSDFIPLPMEVVNPSVGTDGYDNATNVTVHTESWTGLVGYKSNGFQVYGGPVLQKAKADVHLRGNAYTALTGYDANVNNDTAWGWAAGLAYSKPEIALNAALTYRSKIKHKADIAETLPLLGTGLKDIALGNMGLTPEQIAAIGPNAITETSISTPESVNLNIQTGLSEKYQLLGTLDVRWVPWSDFSIVPPLYNAFSKVAEPNGLPLLDYSEDQWKVDVGLAKRFNEKLAGSVVVGWDSGAGDPASSLGPVKGYYSIGGGVKYNVTPEWAVSVGGKYLKFGDATAQLPNGYTVGKFEDNDGYIAGVKLSYQSQ</sequence>
<dbReference type="EMBL" id="JACHXL010000004">
    <property type="protein sequence ID" value="MBB3107330.1"/>
    <property type="molecule type" value="Genomic_DNA"/>
</dbReference>
<dbReference type="PANTHER" id="PTHR35093:SF8">
    <property type="entry name" value="OUTER MEMBRANE PROTEIN NMB0088-RELATED"/>
    <property type="match status" value="1"/>
</dbReference>
<comment type="subcellular location">
    <subcellularLocation>
        <location evidence="1">Cell outer membrane</location>
        <topology evidence="1">Multi-pass membrane protein</topology>
    </subcellularLocation>
</comment>
<keyword evidence="6" id="KW-0472">Membrane</keyword>
<evidence type="ECO:0000256" key="5">
    <source>
        <dbReference type="ARBA" id="ARBA00022729"/>
    </source>
</evidence>
<comment type="similarity">
    <text evidence="2">Belongs to the OmpP1/FadL family.</text>
</comment>
<evidence type="ECO:0000256" key="1">
    <source>
        <dbReference type="ARBA" id="ARBA00004571"/>
    </source>
</evidence>
<evidence type="ECO:0000256" key="2">
    <source>
        <dbReference type="ARBA" id="ARBA00008163"/>
    </source>
</evidence>
<dbReference type="SUPFAM" id="SSF56935">
    <property type="entry name" value="Porins"/>
    <property type="match status" value="1"/>
</dbReference>
<dbReference type="AlphaFoldDB" id="A0A839TE17"/>
<dbReference type="GO" id="GO:0015483">
    <property type="term" value="F:long-chain fatty acid transporting porin activity"/>
    <property type="evidence" value="ECO:0007669"/>
    <property type="project" value="TreeGrafter"/>
</dbReference>
<dbReference type="Gene3D" id="2.40.160.60">
    <property type="entry name" value="Outer membrane protein transport protein (OMPP1/FadL/TodX)"/>
    <property type="match status" value="1"/>
</dbReference>
<evidence type="ECO:0000256" key="7">
    <source>
        <dbReference type="ARBA" id="ARBA00023237"/>
    </source>
</evidence>
<dbReference type="InterPro" id="IPR005017">
    <property type="entry name" value="OMPP1/FadL/TodX"/>
</dbReference>
<gene>
    <name evidence="8" type="ORF">FHS24_001855</name>
</gene>
<evidence type="ECO:0000256" key="6">
    <source>
        <dbReference type="ARBA" id="ARBA00023136"/>
    </source>
</evidence>
<organism evidence="8 9">
    <name type="scientific">Psychrobacter luti</name>
    <dbReference type="NCBI Taxonomy" id="198481"/>
    <lineage>
        <taxon>Bacteria</taxon>
        <taxon>Pseudomonadati</taxon>
        <taxon>Pseudomonadota</taxon>
        <taxon>Gammaproteobacteria</taxon>
        <taxon>Moraxellales</taxon>
        <taxon>Moraxellaceae</taxon>
        <taxon>Psychrobacter</taxon>
    </lineage>
</organism>
<evidence type="ECO:0000256" key="4">
    <source>
        <dbReference type="ARBA" id="ARBA00022692"/>
    </source>
</evidence>
<keyword evidence="4" id="KW-0812">Transmembrane</keyword>
<dbReference type="RefSeq" id="WP_406947787.1">
    <property type="nucleotide sequence ID" value="NZ_CAJHAH010000005.1"/>
</dbReference>
<accession>A0A839TE17</accession>
<evidence type="ECO:0000313" key="9">
    <source>
        <dbReference type="Proteomes" id="UP000588111"/>
    </source>
</evidence>
<evidence type="ECO:0000256" key="3">
    <source>
        <dbReference type="ARBA" id="ARBA00022452"/>
    </source>
</evidence>
<proteinExistence type="inferred from homology"/>